<keyword evidence="2" id="KW-1185">Reference proteome</keyword>
<dbReference type="RefSeq" id="WP_207982278.1">
    <property type="nucleotide sequence ID" value="NZ_JAGDEL010000037.1"/>
</dbReference>
<name>A0ABS3NAV4_9BACI</name>
<protein>
    <submittedName>
        <fullName evidence="1">DUF1257 domain-containing protein</fullName>
    </submittedName>
</protein>
<evidence type="ECO:0000313" key="2">
    <source>
        <dbReference type="Proteomes" id="UP000663981"/>
    </source>
</evidence>
<accession>A0ABS3NAV4</accession>
<proteinExistence type="predicted"/>
<reference evidence="1 2" key="1">
    <citation type="submission" date="2021-03" db="EMBL/GenBank/DDBJ databases">
        <title>Whole genome sequence of Metabacillus bambusae BG109.</title>
        <authorList>
            <person name="Jeong J.W."/>
        </authorList>
    </citation>
    <scope>NUCLEOTIDE SEQUENCE [LARGE SCALE GENOMIC DNA]</scope>
    <source>
        <strain evidence="1 2">BG109</strain>
    </source>
</reference>
<gene>
    <name evidence="1" type="ORF">I7822_27775</name>
</gene>
<sequence length="143" mass="16595">MSIELVLIPVAISVTQLASNRFEKKFENRSSYKLQSFMNDEILVKKALEQYGCSYRTEDHALSIEDFNIGLLKNDDSVFEAIFDSTIKLEDAQQFLSNLEEEYTHLVQQETYKKLIQRAKEQGMVLETEMVNEQNSIVLTFKV</sequence>
<evidence type="ECO:0000313" key="1">
    <source>
        <dbReference type="EMBL" id="MBO1515416.1"/>
    </source>
</evidence>
<dbReference type="EMBL" id="JAGDEL010000037">
    <property type="protein sequence ID" value="MBO1515416.1"/>
    <property type="molecule type" value="Genomic_DNA"/>
</dbReference>
<dbReference type="Proteomes" id="UP000663981">
    <property type="component" value="Unassembled WGS sequence"/>
</dbReference>
<comment type="caution">
    <text evidence="1">The sequence shown here is derived from an EMBL/GenBank/DDBJ whole genome shotgun (WGS) entry which is preliminary data.</text>
</comment>
<organism evidence="1 2">
    <name type="scientific">Metabacillus bambusae</name>
    <dbReference type="NCBI Taxonomy" id="2795218"/>
    <lineage>
        <taxon>Bacteria</taxon>
        <taxon>Bacillati</taxon>
        <taxon>Bacillota</taxon>
        <taxon>Bacilli</taxon>
        <taxon>Bacillales</taxon>
        <taxon>Bacillaceae</taxon>
        <taxon>Metabacillus</taxon>
    </lineage>
</organism>